<dbReference type="EMBL" id="VWNA01000001">
    <property type="protein sequence ID" value="MQT11864.1"/>
    <property type="molecule type" value="Genomic_DNA"/>
</dbReference>
<dbReference type="PANTHER" id="PTHR23088:SF27">
    <property type="entry name" value="DEAMINATED GLUTATHIONE AMIDASE"/>
    <property type="match status" value="1"/>
</dbReference>
<keyword evidence="3" id="KW-0378">Hydrolase</keyword>
<dbReference type="PROSITE" id="PS50263">
    <property type="entry name" value="CN_HYDROLASE"/>
    <property type="match status" value="1"/>
</dbReference>
<evidence type="ECO:0000313" key="4">
    <source>
        <dbReference type="Proteomes" id="UP000332515"/>
    </source>
</evidence>
<proteinExistence type="inferred from homology"/>
<dbReference type="InterPro" id="IPR003010">
    <property type="entry name" value="C-N_Hydrolase"/>
</dbReference>
<dbReference type="PROSITE" id="PS01227">
    <property type="entry name" value="UPF0012"/>
    <property type="match status" value="1"/>
</dbReference>
<gene>
    <name evidence="3" type="ORF">F0357_04080</name>
</gene>
<comment type="similarity">
    <text evidence="1">Belongs to the carbon-nitrogen hydrolase superfamily. NIT1/NIT2 family.</text>
</comment>
<evidence type="ECO:0000313" key="3">
    <source>
        <dbReference type="EMBL" id="MQT11864.1"/>
    </source>
</evidence>
<name>A0A6A7XYU5_9HYPH</name>
<dbReference type="Gene3D" id="3.60.110.10">
    <property type="entry name" value="Carbon-nitrogen hydrolase"/>
    <property type="match status" value="1"/>
</dbReference>
<comment type="caution">
    <text evidence="3">The sequence shown here is derived from an EMBL/GenBank/DDBJ whole genome shotgun (WGS) entry which is preliminary data.</text>
</comment>
<accession>A0A6A7XYU5</accession>
<dbReference type="RefSeq" id="WP_153479051.1">
    <property type="nucleotide sequence ID" value="NZ_VWNA01000001.1"/>
</dbReference>
<dbReference type="InterPro" id="IPR036526">
    <property type="entry name" value="C-N_Hydrolase_sf"/>
</dbReference>
<organism evidence="3 4">
    <name type="scientific">Segnochrobactrum spirostomi</name>
    <dbReference type="NCBI Taxonomy" id="2608987"/>
    <lineage>
        <taxon>Bacteria</taxon>
        <taxon>Pseudomonadati</taxon>
        <taxon>Pseudomonadota</taxon>
        <taxon>Alphaproteobacteria</taxon>
        <taxon>Hyphomicrobiales</taxon>
        <taxon>Segnochrobactraceae</taxon>
        <taxon>Segnochrobactrum</taxon>
    </lineage>
</organism>
<dbReference type="Proteomes" id="UP000332515">
    <property type="component" value="Unassembled WGS sequence"/>
</dbReference>
<evidence type="ECO:0000256" key="1">
    <source>
        <dbReference type="ARBA" id="ARBA00010613"/>
    </source>
</evidence>
<dbReference type="PANTHER" id="PTHR23088">
    <property type="entry name" value="NITRILASE-RELATED"/>
    <property type="match status" value="1"/>
</dbReference>
<feature type="domain" description="CN hydrolase" evidence="2">
    <location>
        <begin position="1"/>
        <end position="239"/>
    </location>
</feature>
<evidence type="ECO:0000259" key="2">
    <source>
        <dbReference type="PROSITE" id="PS50263"/>
    </source>
</evidence>
<dbReference type="Pfam" id="PF00795">
    <property type="entry name" value="CN_hydrolase"/>
    <property type="match status" value="1"/>
</dbReference>
<dbReference type="CDD" id="cd07576">
    <property type="entry name" value="R-amidase_like"/>
    <property type="match status" value="1"/>
</dbReference>
<keyword evidence="4" id="KW-1185">Reference proteome</keyword>
<sequence length="264" mass="28325">MLAIYQGAAAFGDKAANIATMRARAAEAKARGAELVVFPELFLTGYNHKQAIRALAEARDGASVKAVAEIAREIGIAIVFGFAEIGPDRPFNTIVLLDRDGTPRAFYRKFQLFGADEQAVFAPGDELVAIDFLGTRIGFAICYDIEFPELARALAQAGAKLILVPTANMLPLNDVPTVLVRARALENGVAVAYANLVGTEDDLTYCGLSCIIAADGREIARADVTETALFVVSREELFAADPAILSTQLRDARDRDAFRVTLTA</sequence>
<dbReference type="AlphaFoldDB" id="A0A6A7XYU5"/>
<dbReference type="InterPro" id="IPR044083">
    <property type="entry name" value="RamA-like"/>
</dbReference>
<dbReference type="GO" id="GO:0016787">
    <property type="term" value="F:hydrolase activity"/>
    <property type="evidence" value="ECO:0007669"/>
    <property type="project" value="UniProtKB-KW"/>
</dbReference>
<dbReference type="SUPFAM" id="SSF56317">
    <property type="entry name" value="Carbon-nitrogen hydrolase"/>
    <property type="match status" value="1"/>
</dbReference>
<reference evidence="3 4" key="1">
    <citation type="submission" date="2019-09" db="EMBL/GenBank/DDBJ databases">
        <title>Segnochrobactrum spirostomi gen. nov., sp. nov., isolated from the ciliate Spirostomum cf. yagiui and description of a novel family, Segnochrobactraceae fam. nov. within the order Rhizobiales of the class Alphaproteobacteria.</title>
        <authorList>
            <person name="Akter S."/>
            <person name="Shazib S.U.A."/>
            <person name="Shin M.K."/>
        </authorList>
    </citation>
    <scope>NUCLEOTIDE SEQUENCE [LARGE SCALE GENOMIC DNA]</scope>
    <source>
        <strain evidence="3 4">Sp-1</strain>
    </source>
</reference>
<dbReference type="InterPro" id="IPR001110">
    <property type="entry name" value="UPF0012_CS"/>
</dbReference>
<protein>
    <submittedName>
        <fullName evidence="3">Carbon-nitrogen hydrolase family protein</fullName>
    </submittedName>
</protein>